<dbReference type="Gene3D" id="1.20.1260.10">
    <property type="match status" value="1"/>
</dbReference>
<sequence length="169" mass="17735">MTSPEPTPSTTTSSRAAEPTSPSRPQNAADAALFDAIATAQASIYGYGIVSAHSVPDLNYLVSSSMAAHRQQREEALAMLQGRSVDAPLPAAGYELPMEVDNPTDAANLAVRMEEDSAVAWRAVVEQATDEKERAFAVGALTDCAVRAARWTRALGTTPITVAFPGGSE</sequence>
<proteinExistence type="predicted"/>
<name>A0A1X0JKN9_9MYCO</name>
<dbReference type="SUPFAM" id="SSF47240">
    <property type="entry name" value="Ferritin-like"/>
    <property type="match status" value="1"/>
</dbReference>
<gene>
    <name evidence="3" type="ORF">BST47_20790</name>
</gene>
<dbReference type="AlphaFoldDB" id="A0A1X0JKN9"/>
<dbReference type="CDD" id="cd00657">
    <property type="entry name" value="Ferritin_like"/>
    <property type="match status" value="1"/>
</dbReference>
<evidence type="ECO:0000259" key="2">
    <source>
        <dbReference type="Pfam" id="PF14530"/>
    </source>
</evidence>
<comment type="caution">
    <text evidence="3">The sequence shown here is derived from an EMBL/GenBank/DDBJ whole genome shotgun (WGS) entry which is preliminary data.</text>
</comment>
<accession>A0A1X0JKN9</accession>
<dbReference type="RefSeq" id="WP_083127538.1">
    <property type="nucleotide sequence ID" value="NZ_MVIM01000012.1"/>
</dbReference>
<organism evidence="3 4">
    <name type="scientific">Mycolicibacterium tusciae</name>
    <dbReference type="NCBI Taxonomy" id="75922"/>
    <lineage>
        <taxon>Bacteria</taxon>
        <taxon>Bacillati</taxon>
        <taxon>Actinomycetota</taxon>
        <taxon>Actinomycetes</taxon>
        <taxon>Mycobacteriales</taxon>
        <taxon>Mycobacteriaceae</taxon>
        <taxon>Mycolicibacterium</taxon>
    </lineage>
</organism>
<dbReference type="Pfam" id="PF14530">
    <property type="entry name" value="DUF4439"/>
    <property type="match status" value="1"/>
</dbReference>
<evidence type="ECO:0000313" key="3">
    <source>
        <dbReference type="EMBL" id="ORB63160.1"/>
    </source>
</evidence>
<dbReference type="STRING" id="75922.BST47_20790"/>
<feature type="region of interest" description="Disordered" evidence="1">
    <location>
        <begin position="1"/>
        <end position="28"/>
    </location>
</feature>
<dbReference type="OrthoDB" id="5192349at2"/>
<dbReference type="EMBL" id="MVIM01000012">
    <property type="protein sequence ID" value="ORB63160.1"/>
    <property type="molecule type" value="Genomic_DNA"/>
</dbReference>
<dbReference type="InterPro" id="IPR012347">
    <property type="entry name" value="Ferritin-like"/>
</dbReference>
<reference evidence="3 4" key="1">
    <citation type="submission" date="2017-02" db="EMBL/GenBank/DDBJ databases">
        <title>The new phylogeny of genus Mycobacterium.</title>
        <authorList>
            <person name="Tortoli E."/>
            <person name="Trovato A."/>
            <person name="Cirillo D.M."/>
        </authorList>
    </citation>
    <scope>NUCLEOTIDE SEQUENCE [LARGE SCALE GENOMIC DNA]</scope>
    <source>
        <strain evidence="3 4">DSM 44338</strain>
    </source>
</reference>
<evidence type="ECO:0000313" key="4">
    <source>
        <dbReference type="Proteomes" id="UP000192411"/>
    </source>
</evidence>
<dbReference type="InterPro" id="IPR009078">
    <property type="entry name" value="Ferritin-like_SF"/>
</dbReference>
<protein>
    <recommendedName>
        <fullName evidence="2">DUF4439 domain-containing protein</fullName>
    </recommendedName>
</protein>
<feature type="domain" description="DUF4439" evidence="2">
    <location>
        <begin position="32"/>
        <end position="168"/>
    </location>
</feature>
<evidence type="ECO:0000256" key="1">
    <source>
        <dbReference type="SAM" id="MobiDB-lite"/>
    </source>
</evidence>
<dbReference type="InterPro" id="IPR029447">
    <property type="entry name" value="DUF4439"/>
</dbReference>
<keyword evidence="4" id="KW-1185">Reference proteome</keyword>
<dbReference type="Proteomes" id="UP000192411">
    <property type="component" value="Unassembled WGS sequence"/>
</dbReference>